<evidence type="ECO:0008006" key="4">
    <source>
        <dbReference type="Google" id="ProtNLM"/>
    </source>
</evidence>
<comment type="caution">
    <text evidence="2">The sequence shown here is derived from an EMBL/GenBank/DDBJ whole genome shotgun (WGS) entry which is preliminary data.</text>
</comment>
<proteinExistence type="predicted"/>
<keyword evidence="3" id="KW-1185">Reference proteome</keyword>
<keyword evidence="1" id="KW-0732">Signal</keyword>
<protein>
    <recommendedName>
        <fullName evidence="4">DUF4468 domain-containing protein</fullName>
    </recommendedName>
</protein>
<feature type="signal peptide" evidence="1">
    <location>
        <begin position="1"/>
        <end position="19"/>
    </location>
</feature>
<dbReference type="Proteomes" id="UP001528920">
    <property type="component" value="Unassembled WGS sequence"/>
</dbReference>
<accession>A0ABT5VRS7</accession>
<gene>
    <name evidence="2" type="ORF">L3049_08785</name>
</gene>
<name>A0ABT5VRS7_9BACT</name>
<reference evidence="2 3" key="1">
    <citation type="submission" date="2022-01" db="EMBL/GenBank/DDBJ databases">
        <title>Labilibaculum sp. nov, a marine bacterium isolated from Antarctica.</title>
        <authorList>
            <person name="Dai W."/>
        </authorList>
    </citation>
    <scope>NUCLEOTIDE SEQUENCE [LARGE SCALE GENOMIC DNA]</scope>
    <source>
        <strain evidence="2 3">DW002</strain>
    </source>
</reference>
<evidence type="ECO:0000313" key="3">
    <source>
        <dbReference type="Proteomes" id="UP001528920"/>
    </source>
</evidence>
<dbReference type="RefSeq" id="WP_275109438.1">
    <property type="nucleotide sequence ID" value="NZ_JAKJSC010000001.1"/>
</dbReference>
<feature type="chain" id="PRO_5045722290" description="DUF4468 domain-containing protein" evidence="1">
    <location>
        <begin position="20"/>
        <end position="190"/>
    </location>
</feature>
<evidence type="ECO:0000313" key="2">
    <source>
        <dbReference type="EMBL" id="MDE5418103.1"/>
    </source>
</evidence>
<organism evidence="2 3">
    <name type="scientific">Paralabilibaculum antarcticum</name>
    <dbReference type="NCBI Taxonomy" id="2912572"/>
    <lineage>
        <taxon>Bacteria</taxon>
        <taxon>Pseudomonadati</taxon>
        <taxon>Bacteroidota</taxon>
        <taxon>Bacteroidia</taxon>
        <taxon>Marinilabiliales</taxon>
        <taxon>Marinifilaceae</taxon>
        <taxon>Paralabilibaculum</taxon>
    </lineage>
</organism>
<dbReference type="EMBL" id="JAKJSC010000001">
    <property type="protein sequence ID" value="MDE5418103.1"/>
    <property type="molecule type" value="Genomic_DNA"/>
</dbReference>
<evidence type="ECO:0000256" key="1">
    <source>
        <dbReference type="SAM" id="SignalP"/>
    </source>
</evidence>
<sequence>MKRIAILLLLSFTITTGFAQTHLKQHFEKDIISYTNAFNQKEWNKVTQMMYPRMFEMMSKEKMILVLEQMDNLGIKMTTDFRSIDKISQVVENGKEKYCKILYYGVINVKLSGLMSQGSALIQPQFEQEFGKKNVKYNESSNSFTIQAHRSMLAVADKKSDNWKYIDVNSPQAKGLKRLIPVRVQEQLNE</sequence>